<dbReference type="InterPro" id="IPR004477">
    <property type="entry name" value="ComEC_N"/>
</dbReference>
<evidence type="ECO:0000256" key="2">
    <source>
        <dbReference type="ARBA" id="ARBA00022475"/>
    </source>
</evidence>
<keyword evidence="2" id="KW-1003">Cell membrane</keyword>
<sequence>MNRPFVFITIPLALGIIISYYLEINKIVSFILLVLTIGIYILNLIMEKSNAITLFSILSLLGLIFGSYSLNSSILETKVDRNIMLSGVVDEIICSGEEQGKYIVKVNKILDNSMDTRVKEKIVLKVIGDKNIELGDEISFLGKVKIPQNNTNPMLFNYRLNLLSNKIHTIMSVRDYSVIKIKKEGKTFRYKLKANFIENIENLFDSNLNVNNSSMIKSIILGESSYLEEENLEKYRNLGLAHILAVSGLHIGIIAGFLNYILSHLGIKRKLNIVITLSIIWIYGYLIGFPPSLLRANIMFSIIFYGESLREPYDSINTLFFAMFILLIANPIWIFNIGFQLSFMAAFSIIYFTPKIQRKLYPYNNKIVYGLSGILGVQIGLLPVQAYYFNKISILSILSNLIIVPMLSLSLILGGIMVCLFYTIPILTSLMGCILDFILSIQFELVNILYKLPIGILKVPSPNIFEIFLYYTFLLIVFKIINIDGFSFNIKKSIIYYLVILILFNFLVLFNDKSIDINFIDVGQGDSVLINTKRGSYLVDTGGNVMDSFDIGKNITLPYLEKNGINKLRGIFITHFDDDHCKSLPLLMENIDISNILISYKDNESPVYNKIKEKDIPLTILNEKDLIWLDDNTSIEVLSPNEDLRKAKLNPNNLSLVFLLSYYNKKILFTGDIEKEAETILANKLRENIDIIKVPHHGSNTSSTEEFLNNIRPTIGVISVGRNNFYGHPKEEVLDRYNKLGTRLYRTDNMGLITVKLNKEKMDIIPFIRDKFELMVLLKENLMDIILYIVYYLIAYILIKIYLHLEEGLAVNEL</sequence>
<feature type="domain" description="Metallo-beta-lactamase" evidence="7">
    <location>
        <begin position="524"/>
        <end position="722"/>
    </location>
</feature>
<comment type="subcellular location">
    <subcellularLocation>
        <location evidence="1">Cell membrane</location>
        <topology evidence="1">Multi-pass membrane protein</topology>
    </subcellularLocation>
</comment>
<feature type="transmembrane region" description="Helical" evidence="6">
    <location>
        <begin position="429"/>
        <end position="450"/>
    </location>
</feature>
<evidence type="ECO:0000256" key="1">
    <source>
        <dbReference type="ARBA" id="ARBA00004651"/>
    </source>
</evidence>
<dbReference type="SUPFAM" id="SSF56281">
    <property type="entry name" value="Metallo-hydrolase/oxidoreductase"/>
    <property type="match status" value="1"/>
</dbReference>
<dbReference type="NCBIfam" id="TIGR00361">
    <property type="entry name" value="ComEC_Rec2"/>
    <property type="match status" value="1"/>
</dbReference>
<dbReference type="Pfam" id="PF13567">
    <property type="entry name" value="DUF4131"/>
    <property type="match status" value="1"/>
</dbReference>
<evidence type="ECO:0000313" key="8">
    <source>
        <dbReference type="EMBL" id="SHE28299.1"/>
    </source>
</evidence>
<dbReference type="PANTHER" id="PTHR30619">
    <property type="entry name" value="DNA INTERNALIZATION/COMPETENCE PROTEIN COMEC/REC2"/>
    <property type="match status" value="1"/>
</dbReference>
<accession>A0A1M4S7W8</accession>
<dbReference type="Proteomes" id="UP000184114">
    <property type="component" value="Unassembled WGS sequence"/>
</dbReference>
<evidence type="ECO:0000313" key="9">
    <source>
        <dbReference type="Proteomes" id="UP000184114"/>
    </source>
</evidence>
<dbReference type="AlphaFoldDB" id="A0A1M4S7W8"/>
<feature type="transmembrane region" description="Helical" evidence="6">
    <location>
        <begin position="6"/>
        <end position="22"/>
    </location>
</feature>
<feature type="transmembrane region" description="Helical" evidence="6">
    <location>
        <begin position="785"/>
        <end position="805"/>
    </location>
</feature>
<evidence type="ECO:0000256" key="3">
    <source>
        <dbReference type="ARBA" id="ARBA00022692"/>
    </source>
</evidence>
<feature type="transmembrane region" description="Helical" evidence="6">
    <location>
        <begin position="319"/>
        <end position="352"/>
    </location>
</feature>
<dbReference type="InterPro" id="IPR025405">
    <property type="entry name" value="DUF4131"/>
</dbReference>
<dbReference type="GeneID" id="90994838"/>
<dbReference type="NCBIfam" id="TIGR00360">
    <property type="entry name" value="ComEC_N-term"/>
    <property type="match status" value="1"/>
</dbReference>
<feature type="transmembrane region" description="Helical" evidence="6">
    <location>
        <begin position="273"/>
        <end position="298"/>
    </location>
</feature>
<feature type="transmembrane region" description="Helical" evidence="6">
    <location>
        <begin position="27"/>
        <end position="46"/>
    </location>
</feature>
<evidence type="ECO:0000256" key="6">
    <source>
        <dbReference type="SAM" id="Phobius"/>
    </source>
</evidence>
<reference evidence="9" key="1">
    <citation type="submission" date="2016-11" db="EMBL/GenBank/DDBJ databases">
        <authorList>
            <person name="Varghese N."/>
            <person name="Submissions S."/>
        </authorList>
    </citation>
    <scope>NUCLEOTIDE SEQUENCE [LARGE SCALE GENOMIC DNA]</scope>
    <source>
        <strain evidence="9">DSM 18095</strain>
    </source>
</reference>
<evidence type="ECO:0000256" key="4">
    <source>
        <dbReference type="ARBA" id="ARBA00022989"/>
    </source>
</evidence>
<feature type="transmembrane region" description="Helical" evidence="6">
    <location>
        <begin position="462"/>
        <end position="481"/>
    </location>
</feature>
<feature type="transmembrane region" description="Helical" evidence="6">
    <location>
        <begin position="240"/>
        <end position="261"/>
    </location>
</feature>
<evidence type="ECO:0000259" key="7">
    <source>
        <dbReference type="SMART" id="SM00849"/>
    </source>
</evidence>
<name>A0A1M4S7W8_9FIRM</name>
<proteinExistence type="predicted"/>
<keyword evidence="3 6" id="KW-0812">Transmembrane</keyword>
<keyword evidence="9" id="KW-1185">Reference proteome</keyword>
<dbReference type="CDD" id="cd07731">
    <property type="entry name" value="ComA-like_MBL-fold"/>
    <property type="match status" value="1"/>
</dbReference>
<dbReference type="STRING" id="1123404.SAMN02745784_00144"/>
<dbReference type="PANTHER" id="PTHR30619:SF1">
    <property type="entry name" value="RECOMBINATION PROTEIN 2"/>
    <property type="match status" value="1"/>
</dbReference>
<dbReference type="Pfam" id="PF03772">
    <property type="entry name" value="Competence"/>
    <property type="match status" value="1"/>
</dbReference>
<dbReference type="Pfam" id="PF00753">
    <property type="entry name" value="Lactamase_B"/>
    <property type="match status" value="1"/>
</dbReference>
<dbReference type="RefSeq" id="WP_072971736.1">
    <property type="nucleotide sequence ID" value="NZ_FQTY01000001.1"/>
</dbReference>
<dbReference type="GO" id="GO:0030420">
    <property type="term" value="P:establishment of competence for transformation"/>
    <property type="evidence" value="ECO:0007669"/>
    <property type="project" value="InterPro"/>
</dbReference>
<dbReference type="InterPro" id="IPR052159">
    <property type="entry name" value="Competence_DNA_uptake"/>
</dbReference>
<dbReference type="EMBL" id="FQTY01000001">
    <property type="protein sequence ID" value="SHE28299.1"/>
    <property type="molecule type" value="Genomic_DNA"/>
</dbReference>
<dbReference type="Gene3D" id="3.60.15.10">
    <property type="entry name" value="Ribonuclease Z/Hydroxyacylglutathione hydrolase-like"/>
    <property type="match status" value="1"/>
</dbReference>
<organism evidence="8 9">
    <name type="scientific">Tissierella praeacuta DSM 18095</name>
    <dbReference type="NCBI Taxonomy" id="1123404"/>
    <lineage>
        <taxon>Bacteria</taxon>
        <taxon>Bacillati</taxon>
        <taxon>Bacillota</taxon>
        <taxon>Tissierellia</taxon>
        <taxon>Tissierellales</taxon>
        <taxon>Tissierellaceae</taxon>
        <taxon>Tissierella</taxon>
    </lineage>
</organism>
<dbReference type="InterPro" id="IPR004797">
    <property type="entry name" value="Competence_ComEC/Rec2"/>
</dbReference>
<dbReference type="SMART" id="SM00849">
    <property type="entry name" value="Lactamase_B"/>
    <property type="match status" value="1"/>
</dbReference>
<evidence type="ECO:0000256" key="5">
    <source>
        <dbReference type="ARBA" id="ARBA00023136"/>
    </source>
</evidence>
<feature type="transmembrane region" description="Helical" evidence="6">
    <location>
        <begin position="401"/>
        <end position="423"/>
    </location>
</feature>
<feature type="transmembrane region" description="Helical" evidence="6">
    <location>
        <begin position="52"/>
        <end position="71"/>
    </location>
</feature>
<keyword evidence="5 6" id="KW-0472">Membrane</keyword>
<protein>
    <submittedName>
        <fullName evidence="8">Competence protein ComEC</fullName>
    </submittedName>
</protein>
<dbReference type="InterPro" id="IPR035681">
    <property type="entry name" value="ComA-like_MBL"/>
</dbReference>
<keyword evidence="4 6" id="KW-1133">Transmembrane helix</keyword>
<dbReference type="InterPro" id="IPR036866">
    <property type="entry name" value="RibonucZ/Hydroxyglut_hydro"/>
</dbReference>
<gene>
    <name evidence="8" type="ORF">SAMN02745784_00144</name>
</gene>
<dbReference type="GO" id="GO:0005886">
    <property type="term" value="C:plasma membrane"/>
    <property type="evidence" value="ECO:0007669"/>
    <property type="project" value="UniProtKB-SubCell"/>
</dbReference>
<feature type="transmembrane region" description="Helical" evidence="6">
    <location>
        <begin position="493"/>
        <end position="510"/>
    </location>
</feature>
<feature type="transmembrane region" description="Helical" evidence="6">
    <location>
        <begin position="367"/>
        <end position="389"/>
    </location>
</feature>
<dbReference type="InterPro" id="IPR001279">
    <property type="entry name" value="Metallo-B-lactamas"/>
</dbReference>